<organism evidence="2 3">
    <name type="scientific">Alkalihalophilus pseudofirmus</name>
    <name type="common">Bacillus pseudofirmus</name>
    <dbReference type="NCBI Taxonomy" id="79885"/>
    <lineage>
        <taxon>Bacteria</taxon>
        <taxon>Bacillati</taxon>
        <taxon>Bacillota</taxon>
        <taxon>Bacilli</taxon>
        <taxon>Bacillales</taxon>
        <taxon>Bacillaceae</taxon>
        <taxon>Alkalihalophilus</taxon>
    </lineage>
</organism>
<accession>A0AAJ2KSL4</accession>
<keyword evidence="1" id="KW-1133">Transmembrane helix</keyword>
<name>A0AAJ2KSL4_ALKPS</name>
<comment type="caution">
    <text evidence="2">The sequence shown here is derived from an EMBL/GenBank/DDBJ whole genome shotgun (WGS) entry which is preliminary data.</text>
</comment>
<feature type="transmembrane region" description="Helical" evidence="1">
    <location>
        <begin position="31"/>
        <end position="54"/>
    </location>
</feature>
<dbReference type="EMBL" id="JAWJAY010000001">
    <property type="protein sequence ID" value="MDV2883742.1"/>
    <property type="molecule type" value="Genomic_DNA"/>
</dbReference>
<reference evidence="2" key="1">
    <citation type="submission" date="2023-10" db="EMBL/GenBank/DDBJ databases">
        <title>Screening of Alkalihalophilus pseudofirmusBZ-TG-HK211 and Its Alleviation of Salt Stress on Rapeseed Growth.</title>
        <authorList>
            <person name="Zhao B."/>
            <person name="Guo T."/>
        </authorList>
    </citation>
    <scope>NUCLEOTIDE SEQUENCE</scope>
    <source>
        <strain evidence="2">BZ-TG-HK211</strain>
    </source>
</reference>
<evidence type="ECO:0000313" key="3">
    <source>
        <dbReference type="Proteomes" id="UP001285636"/>
    </source>
</evidence>
<protein>
    <submittedName>
        <fullName evidence="2">Uncharacterized protein</fullName>
    </submittedName>
</protein>
<evidence type="ECO:0000256" key="1">
    <source>
        <dbReference type="SAM" id="Phobius"/>
    </source>
</evidence>
<dbReference type="Proteomes" id="UP001285636">
    <property type="component" value="Unassembled WGS sequence"/>
</dbReference>
<keyword evidence="1" id="KW-0472">Membrane</keyword>
<keyword evidence="1" id="KW-0812">Transmembrane</keyword>
<evidence type="ECO:0000313" key="2">
    <source>
        <dbReference type="EMBL" id="MDV2883742.1"/>
    </source>
</evidence>
<dbReference type="RefSeq" id="WP_323465610.1">
    <property type="nucleotide sequence ID" value="NZ_CP144224.1"/>
</dbReference>
<sequence>MNRNYISILLFLAAFTAVVMAGITAVAGDLSLVALTVIASISAVIGGILGYYLFIK</sequence>
<gene>
    <name evidence="2" type="ORF">RYX45_01015</name>
</gene>
<dbReference type="AlphaFoldDB" id="A0AAJ2KSL4"/>
<proteinExistence type="predicted"/>